<feature type="region of interest" description="Disordered" evidence="1">
    <location>
        <begin position="1"/>
        <end position="63"/>
    </location>
</feature>
<feature type="transmembrane region" description="Helical" evidence="2">
    <location>
        <begin position="344"/>
        <end position="369"/>
    </location>
</feature>
<proteinExistence type="predicted"/>
<evidence type="ECO:0000313" key="3">
    <source>
        <dbReference type="EMBL" id="VDM24182.1"/>
    </source>
</evidence>
<evidence type="ECO:0000313" key="4">
    <source>
        <dbReference type="Proteomes" id="UP000050794"/>
    </source>
</evidence>
<name>A0A183TVY6_TOXCA</name>
<dbReference type="Proteomes" id="UP000050794">
    <property type="component" value="Unassembled WGS sequence"/>
</dbReference>
<evidence type="ECO:0000313" key="5">
    <source>
        <dbReference type="WBParaSite" id="TCNE_0000040501-mRNA-1"/>
    </source>
</evidence>
<keyword evidence="2" id="KW-0812">Transmembrane</keyword>
<organism evidence="4 5">
    <name type="scientific">Toxocara canis</name>
    <name type="common">Canine roundworm</name>
    <dbReference type="NCBI Taxonomy" id="6265"/>
    <lineage>
        <taxon>Eukaryota</taxon>
        <taxon>Metazoa</taxon>
        <taxon>Ecdysozoa</taxon>
        <taxon>Nematoda</taxon>
        <taxon>Chromadorea</taxon>
        <taxon>Rhabditida</taxon>
        <taxon>Spirurina</taxon>
        <taxon>Ascaridomorpha</taxon>
        <taxon>Ascaridoidea</taxon>
        <taxon>Toxocaridae</taxon>
        <taxon>Toxocara</taxon>
    </lineage>
</organism>
<sequence length="430" mass="49840">MLEYGKKKNTKAERELERMNTVEARERERGEQSSSSDDEENSSERKTEHHHTPQQIETFGISECEEGDAIEEADANDNEYYEKKISPKEIMAEEEKECMEQVFIGHAVPSYPDLEQHRTEIEYSTMTLMHPPPIKIDCPTGAQSHGADDVEIVMSNRNRNWTPRVGLSEMFKTRLRSPNGTEPTAEMIAARNGNNSDIAGDHGGSAWRGRINRLIPRVFSKAPSTTEDIGQMDVLRPDFTNPYDVKTHKQMVKREKRDRKALTKRLRARRRAELAIITKREARQVRHNESVYLRARTISSAIELLLQLLRMMTSFAILVGNIRKTFIPAQFKWLKPGQHAHDNPGLLMLFRCTVFLDVLLFWTNVIWAYCLQWHLCCRLGLIKFWIWTLILITVGGLVMLFPMSYVQKNLDISWCRFMPNSSLAKYQPNW</sequence>
<evidence type="ECO:0000256" key="2">
    <source>
        <dbReference type="SAM" id="Phobius"/>
    </source>
</evidence>
<gene>
    <name evidence="3" type="ORF">TCNE_LOCUS406</name>
</gene>
<dbReference type="WBParaSite" id="TCNE_0000040501-mRNA-1">
    <property type="protein sequence ID" value="TCNE_0000040501-mRNA-1"/>
    <property type="gene ID" value="TCNE_0000040501"/>
</dbReference>
<keyword evidence="4" id="KW-1185">Reference proteome</keyword>
<feature type="compositionally biased region" description="Basic and acidic residues" evidence="1">
    <location>
        <begin position="1"/>
        <end position="31"/>
    </location>
</feature>
<protein>
    <submittedName>
        <fullName evidence="5">XK-related protein</fullName>
    </submittedName>
</protein>
<keyword evidence="2" id="KW-1133">Transmembrane helix</keyword>
<feature type="transmembrane region" description="Helical" evidence="2">
    <location>
        <begin position="384"/>
        <end position="406"/>
    </location>
</feature>
<reference evidence="3 4" key="2">
    <citation type="submission" date="2018-11" db="EMBL/GenBank/DDBJ databases">
        <authorList>
            <consortium name="Pathogen Informatics"/>
        </authorList>
    </citation>
    <scope>NUCLEOTIDE SEQUENCE [LARGE SCALE GENOMIC DNA]</scope>
</reference>
<evidence type="ECO:0000256" key="1">
    <source>
        <dbReference type="SAM" id="MobiDB-lite"/>
    </source>
</evidence>
<dbReference type="AlphaFoldDB" id="A0A183TVY6"/>
<feature type="compositionally biased region" description="Basic and acidic residues" evidence="1">
    <location>
        <begin position="42"/>
        <end position="51"/>
    </location>
</feature>
<keyword evidence="2" id="KW-0472">Membrane</keyword>
<reference evidence="5" key="1">
    <citation type="submission" date="2016-06" db="UniProtKB">
        <authorList>
            <consortium name="WormBaseParasite"/>
        </authorList>
    </citation>
    <scope>IDENTIFICATION</scope>
</reference>
<accession>A0A183TVY6</accession>
<dbReference type="EMBL" id="UYWY01000183">
    <property type="protein sequence ID" value="VDM24182.1"/>
    <property type="molecule type" value="Genomic_DNA"/>
</dbReference>